<name>A0A6J5MCT8_9CAUD</name>
<dbReference type="EMBL" id="LR796390">
    <property type="protein sequence ID" value="CAB4141599.1"/>
    <property type="molecule type" value="Genomic_DNA"/>
</dbReference>
<accession>A0A6J5MCT8</accession>
<sequence length="101" mass="10931">MTTFKISQMDRDTDSGFVRTVHWNASQVDGEFSASTYSTMSFTKEDGITLIPYDELTEQLVIGWVVTTLGEDGVAAVDAALAQNIADQKAPKVAAGVPWSE</sequence>
<feature type="domain" description="DUF7936" evidence="1">
    <location>
        <begin position="2"/>
        <end position="99"/>
    </location>
</feature>
<protein>
    <recommendedName>
        <fullName evidence="1">DUF7936 domain-containing protein</fullName>
    </recommendedName>
</protein>
<evidence type="ECO:0000313" key="2">
    <source>
        <dbReference type="EMBL" id="CAB4141599.1"/>
    </source>
</evidence>
<dbReference type="InterPro" id="IPR057696">
    <property type="entry name" value="DUF7936"/>
</dbReference>
<reference evidence="2" key="1">
    <citation type="submission" date="2020-04" db="EMBL/GenBank/DDBJ databases">
        <authorList>
            <person name="Chiriac C."/>
            <person name="Salcher M."/>
            <person name="Ghai R."/>
            <person name="Kavagutti S V."/>
        </authorList>
    </citation>
    <scope>NUCLEOTIDE SEQUENCE</scope>
</reference>
<evidence type="ECO:0000259" key="1">
    <source>
        <dbReference type="Pfam" id="PF25590"/>
    </source>
</evidence>
<gene>
    <name evidence="2" type="ORF">UFOVP415_41</name>
</gene>
<dbReference type="Pfam" id="PF25590">
    <property type="entry name" value="DUF7936"/>
    <property type="match status" value="1"/>
</dbReference>
<organism evidence="2">
    <name type="scientific">uncultured Caudovirales phage</name>
    <dbReference type="NCBI Taxonomy" id="2100421"/>
    <lineage>
        <taxon>Viruses</taxon>
        <taxon>Duplodnaviria</taxon>
        <taxon>Heunggongvirae</taxon>
        <taxon>Uroviricota</taxon>
        <taxon>Caudoviricetes</taxon>
        <taxon>Peduoviridae</taxon>
        <taxon>Maltschvirus</taxon>
        <taxon>Maltschvirus maltsch</taxon>
    </lineage>
</organism>
<proteinExistence type="predicted"/>